<name>A0AAV5IM62_9ROSI</name>
<dbReference type="InterPro" id="IPR006747">
    <property type="entry name" value="DUF599"/>
</dbReference>
<comment type="caution">
    <text evidence="2">The sequence shown here is derived from an EMBL/GenBank/DDBJ whole genome shotgun (WGS) entry which is preliminary data.</text>
</comment>
<sequence>MEAILYLDSFLISLSLFFTLGYHAYLWHNIKNKPSTTSIGLDALRRKSWFQDMKEGDHKKGLLAIQSLRNTLIGTIFSASVAILFNLALAALTNNAYNASHFFRSEILGSMALGYLIDANFLINVDESCEFPSLEYPEMIFERGHLLALMGNRVLCITFPFLLWMFGPLPVAIASVALVWGLYELDFVGKRKQRKKSSL</sequence>
<dbReference type="PANTHER" id="PTHR31881:SF11">
    <property type="entry name" value="PROTEIN, PUTATIVE-RELATED"/>
    <property type="match status" value="1"/>
</dbReference>
<organism evidence="2 3">
    <name type="scientific">Rubroshorea leprosula</name>
    <dbReference type="NCBI Taxonomy" id="152421"/>
    <lineage>
        <taxon>Eukaryota</taxon>
        <taxon>Viridiplantae</taxon>
        <taxon>Streptophyta</taxon>
        <taxon>Embryophyta</taxon>
        <taxon>Tracheophyta</taxon>
        <taxon>Spermatophyta</taxon>
        <taxon>Magnoliopsida</taxon>
        <taxon>eudicotyledons</taxon>
        <taxon>Gunneridae</taxon>
        <taxon>Pentapetalae</taxon>
        <taxon>rosids</taxon>
        <taxon>malvids</taxon>
        <taxon>Malvales</taxon>
        <taxon>Dipterocarpaceae</taxon>
        <taxon>Rubroshorea</taxon>
    </lineage>
</organism>
<evidence type="ECO:0008006" key="4">
    <source>
        <dbReference type="Google" id="ProtNLM"/>
    </source>
</evidence>
<evidence type="ECO:0000256" key="1">
    <source>
        <dbReference type="SAM" id="Phobius"/>
    </source>
</evidence>
<keyword evidence="1" id="KW-0472">Membrane</keyword>
<protein>
    <recommendedName>
        <fullName evidence="4">DUF599 domain-containing protein</fullName>
    </recommendedName>
</protein>
<evidence type="ECO:0000313" key="3">
    <source>
        <dbReference type="Proteomes" id="UP001054252"/>
    </source>
</evidence>
<keyword evidence="1" id="KW-0812">Transmembrane</keyword>
<feature type="transmembrane region" description="Helical" evidence="1">
    <location>
        <begin position="172"/>
        <end position="189"/>
    </location>
</feature>
<feature type="transmembrane region" description="Helical" evidence="1">
    <location>
        <begin position="72"/>
        <end position="92"/>
    </location>
</feature>
<gene>
    <name evidence="2" type="ORF">SLEP1_g15382</name>
</gene>
<reference evidence="2 3" key="1">
    <citation type="journal article" date="2021" name="Commun. Biol.">
        <title>The genome of Shorea leprosula (Dipterocarpaceae) highlights the ecological relevance of drought in aseasonal tropical rainforests.</title>
        <authorList>
            <person name="Ng K.K.S."/>
            <person name="Kobayashi M.J."/>
            <person name="Fawcett J.A."/>
            <person name="Hatakeyama M."/>
            <person name="Paape T."/>
            <person name="Ng C.H."/>
            <person name="Ang C.C."/>
            <person name="Tnah L.H."/>
            <person name="Lee C.T."/>
            <person name="Nishiyama T."/>
            <person name="Sese J."/>
            <person name="O'Brien M.J."/>
            <person name="Copetti D."/>
            <person name="Mohd Noor M.I."/>
            <person name="Ong R.C."/>
            <person name="Putra M."/>
            <person name="Sireger I.Z."/>
            <person name="Indrioko S."/>
            <person name="Kosugi Y."/>
            <person name="Izuno A."/>
            <person name="Isagi Y."/>
            <person name="Lee S.L."/>
            <person name="Shimizu K.K."/>
        </authorList>
    </citation>
    <scope>NUCLEOTIDE SEQUENCE [LARGE SCALE GENOMIC DNA]</scope>
    <source>
        <strain evidence="2">214</strain>
    </source>
</reference>
<evidence type="ECO:0000313" key="2">
    <source>
        <dbReference type="EMBL" id="GKV03017.1"/>
    </source>
</evidence>
<feature type="transmembrane region" description="Helical" evidence="1">
    <location>
        <begin position="6"/>
        <end position="25"/>
    </location>
</feature>
<dbReference type="PANTHER" id="PTHR31881">
    <property type="match status" value="1"/>
</dbReference>
<proteinExistence type="predicted"/>
<keyword evidence="1" id="KW-1133">Transmembrane helix</keyword>
<keyword evidence="3" id="KW-1185">Reference proteome</keyword>
<dbReference type="Proteomes" id="UP001054252">
    <property type="component" value="Unassembled WGS sequence"/>
</dbReference>
<accession>A0AAV5IM62</accession>
<dbReference type="Pfam" id="PF04654">
    <property type="entry name" value="DUF599"/>
    <property type="match status" value="2"/>
</dbReference>
<dbReference type="EMBL" id="BPVZ01000019">
    <property type="protein sequence ID" value="GKV03017.1"/>
    <property type="molecule type" value="Genomic_DNA"/>
</dbReference>
<dbReference type="AlphaFoldDB" id="A0AAV5IM62"/>